<dbReference type="Pfam" id="PF14092">
    <property type="entry name" value="DUF4270"/>
    <property type="match status" value="1"/>
</dbReference>
<evidence type="ECO:0000313" key="1">
    <source>
        <dbReference type="EMBL" id="SMC32730.1"/>
    </source>
</evidence>
<dbReference type="STRING" id="1434700.SAMN06296427_101119"/>
<evidence type="ECO:0000313" key="2">
    <source>
        <dbReference type="Proteomes" id="UP000192393"/>
    </source>
</evidence>
<dbReference type="PROSITE" id="PS51257">
    <property type="entry name" value="PROKAR_LIPOPROTEIN"/>
    <property type="match status" value="1"/>
</dbReference>
<dbReference type="AlphaFoldDB" id="A0A1W1Y940"/>
<evidence type="ECO:0008006" key="3">
    <source>
        <dbReference type="Google" id="ProtNLM"/>
    </source>
</evidence>
<protein>
    <recommendedName>
        <fullName evidence="3">DUF4270 domain-containing protein</fullName>
    </recommendedName>
</protein>
<dbReference type="OrthoDB" id="1466062at2"/>
<accession>A0A1W1Y940</accession>
<proteinExistence type="predicted"/>
<dbReference type="InterPro" id="IPR025366">
    <property type="entry name" value="DUF4270"/>
</dbReference>
<gene>
    <name evidence="1" type="ORF">SAMN06296427_101119</name>
</gene>
<organism evidence="1 2">
    <name type="scientific">Moheibacter sediminis</name>
    <dbReference type="NCBI Taxonomy" id="1434700"/>
    <lineage>
        <taxon>Bacteria</taxon>
        <taxon>Pseudomonadati</taxon>
        <taxon>Bacteroidota</taxon>
        <taxon>Flavobacteriia</taxon>
        <taxon>Flavobacteriales</taxon>
        <taxon>Weeksellaceae</taxon>
        <taxon>Moheibacter</taxon>
    </lineage>
</organism>
<reference evidence="1 2" key="1">
    <citation type="submission" date="2017-04" db="EMBL/GenBank/DDBJ databases">
        <authorList>
            <person name="Afonso C.L."/>
            <person name="Miller P.J."/>
            <person name="Scott M.A."/>
            <person name="Spackman E."/>
            <person name="Goraichik I."/>
            <person name="Dimitrov K.M."/>
            <person name="Suarez D.L."/>
            <person name="Swayne D.E."/>
        </authorList>
    </citation>
    <scope>NUCLEOTIDE SEQUENCE [LARGE SCALE GENOMIC DNA]</scope>
    <source>
        <strain evidence="1 2">CGMCC 1.12708</strain>
    </source>
</reference>
<name>A0A1W1Y940_9FLAO</name>
<dbReference type="Proteomes" id="UP000192393">
    <property type="component" value="Unassembled WGS sequence"/>
</dbReference>
<dbReference type="EMBL" id="FWXS01000001">
    <property type="protein sequence ID" value="SMC32730.1"/>
    <property type="molecule type" value="Genomic_DNA"/>
</dbReference>
<sequence>MKRFFNVVAGAIVVLFTLSIVSCEDDISNVGSGLLDSGSTANVMYVDLVAYNTNSDSIRSDEKVLQNAILGVYEEPVFGRTKARFISQARLGTVNPDFGGNPEMDSVILSIPVYYKTAEADISIDTTYLYLAEGEVPTDTATMRVKRTYKLDSIYGRTDLPMTLQVREVGEYLYSQDSVYYSNKTKPGCNNCWGNINDIEVIPYVINPEPAIVTNQVRTYQVKKKNETTIQAPTVAISVKLDKNYFKQKFIDNGGSNLNDQASFIRNLFRGIELSVAEEQGFLFNFNPNAMSLTMYYTYDNPTDDTGNENYEARLQKTLGLSFTSLWASTPGFNVQLSQFEHTNRSNQFVNSYTNPNTVSGDSRLYLNGLDGTKSVIKFNQDQLNQIRQNVLENDWAVVGAELILHVDDSYNLKKPPYLFSWNQYKEEDKVKNLNFTDLTEFYNSYPLSVQFNPMYNYKDNPKTYIIRITDYIKSIVEKDTIYEEGSMILSMGNFLLNPTNSYTSIISGSDPFANNRAFNPHRIVLHGNATEQQDKKLQLKIYYTKK</sequence>
<dbReference type="RefSeq" id="WP_084015338.1">
    <property type="nucleotide sequence ID" value="NZ_FWXS01000001.1"/>
</dbReference>
<keyword evidence="2" id="KW-1185">Reference proteome</keyword>